<comment type="similarity">
    <text evidence="2 9">Belongs to the G-protein coupled receptor 1 family.</text>
</comment>
<dbReference type="Gene3D" id="1.20.1070.10">
    <property type="entry name" value="Rhodopsin 7-helix transmembrane proteins"/>
    <property type="match status" value="1"/>
</dbReference>
<feature type="transmembrane region" description="Helical" evidence="10">
    <location>
        <begin position="220"/>
        <end position="249"/>
    </location>
</feature>
<name>A0A8W8LG09_MAGGI</name>
<reference evidence="12" key="1">
    <citation type="submission" date="2022-08" db="UniProtKB">
        <authorList>
            <consortium name="EnsemblMetazoa"/>
        </authorList>
    </citation>
    <scope>IDENTIFICATION</scope>
    <source>
        <strain evidence="12">05x7-T-G4-1.051#20</strain>
    </source>
</reference>
<dbReference type="InterPro" id="IPR000611">
    <property type="entry name" value="NPY_rcpt"/>
</dbReference>
<feature type="domain" description="G-protein coupled receptors family 1 profile" evidence="11">
    <location>
        <begin position="77"/>
        <end position="337"/>
    </location>
</feature>
<feature type="transmembrane region" description="Helical" evidence="10">
    <location>
        <begin position="177"/>
        <end position="196"/>
    </location>
</feature>
<evidence type="ECO:0000313" key="13">
    <source>
        <dbReference type="Proteomes" id="UP000005408"/>
    </source>
</evidence>
<dbReference type="SUPFAM" id="SSF81321">
    <property type="entry name" value="Family A G protein-coupled receptor-like"/>
    <property type="match status" value="1"/>
</dbReference>
<feature type="transmembrane region" description="Helical" evidence="10">
    <location>
        <begin position="270"/>
        <end position="296"/>
    </location>
</feature>
<feature type="transmembrane region" description="Helical" evidence="10">
    <location>
        <begin position="316"/>
        <end position="336"/>
    </location>
</feature>
<feature type="transmembrane region" description="Helical" evidence="10">
    <location>
        <begin position="98"/>
        <end position="118"/>
    </location>
</feature>
<comment type="subcellular location">
    <subcellularLocation>
        <location evidence="1">Membrane</location>
        <topology evidence="1">Multi-pass membrane protein</topology>
    </subcellularLocation>
</comment>
<keyword evidence="3 9" id="KW-0812">Transmembrane</keyword>
<keyword evidence="6 10" id="KW-0472">Membrane</keyword>
<dbReference type="AlphaFoldDB" id="A0A8W8LG09"/>
<evidence type="ECO:0000313" key="12">
    <source>
        <dbReference type="EnsemblMetazoa" id="G2781.1:cds"/>
    </source>
</evidence>
<evidence type="ECO:0000256" key="6">
    <source>
        <dbReference type="ARBA" id="ARBA00023136"/>
    </source>
</evidence>
<sequence>MNEIVSIDAGRAEMSNNFSEAILMTISEAQLNMTTFNASLTTNDSNSSLSKHAFLSDESLSGLIVLYTLTTLLSITGNIFVVLVFAKGRHSRTDLRPFLINLAVADLVMAFFCMPFTFADTILGQWVFYKPICTLVLFVQLFSVAASVMTNMAIGIDRFLVVLFPLRSRVTYSRSKYVITVIWFCAFSLASVQFFVGRAQKHGDIYKCVEVWPTPGSRKIYTVCLFLFTYIIPLLILAITYAIVGILLWKRTAPGNKDQTRDLHRLRSKIKIVKMLVIVVAVFGVCWLPLHVFAMLGDFYEGFLQFENEQEHLRVLIMFLCVHWLAMSNSFANPIIYGFTNENFRKDLALLFYMWCPCCGCLQRILPRTTSSQSRTKDSFILKQQSTLKRGYRPGHNSVCYRNNVDRLPRYMSVKMCGQDSKESGSE</sequence>
<protein>
    <recommendedName>
        <fullName evidence="11">G-protein coupled receptors family 1 profile domain-containing protein</fullName>
    </recommendedName>
</protein>
<dbReference type="GO" id="GO:0004983">
    <property type="term" value="F:neuropeptide Y receptor activity"/>
    <property type="evidence" value="ECO:0007669"/>
    <property type="project" value="InterPro"/>
</dbReference>
<dbReference type="PROSITE" id="PS00237">
    <property type="entry name" value="G_PROTEIN_RECEP_F1_1"/>
    <property type="match status" value="1"/>
</dbReference>
<keyword evidence="8 9" id="KW-0807">Transducer</keyword>
<evidence type="ECO:0000259" key="11">
    <source>
        <dbReference type="PROSITE" id="PS50262"/>
    </source>
</evidence>
<evidence type="ECO:0000256" key="4">
    <source>
        <dbReference type="ARBA" id="ARBA00022989"/>
    </source>
</evidence>
<dbReference type="PANTHER" id="PTHR45695:SF9">
    <property type="entry name" value="LEUCOKININ RECEPTOR"/>
    <property type="match status" value="1"/>
</dbReference>
<accession>A0A8W8LG09</accession>
<keyword evidence="5 9" id="KW-0297">G-protein coupled receptor</keyword>
<dbReference type="PROSITE" id="PS50262">
    <property type="entry name" value="G_PROTEIN_RECEP_F1_2"/>
    <property type="match status" value="1"/>
</dbReference>
<dbReference type="OrthoDB" id="5981855at2759"/>
<dbReference type="Pfam" id="PF00001">
    <property type="entry name" value="7tm_1"/>
    <property type="match status" value="1"/>
</dbReference>
<keyword evidence="13" id="KW-1185">Reference proteome</keyword>
<organism evidence="12 13">
    <name type="scientific">Magallana gigas</name>
    <name type="common">Pacific oyster</name>
    <name type="synonym">Crassostrea gigas</name>
    <dbReference type="NCBI Taxonomy" id="29159"/>
    <lineage>
        <taxon>Eukaryota</taxon>
        <taxon>Metazoa</taxon>
        <taxon>Spiralia</taxon>
        <taxon>Lophotrochozoa</taxon>
        <taxon>Mollusca</taxon>
        <taxon>Bivalvia</taxon>
        <taxon>Autobranchia</taxon>
        <taxon>Pteriomorphia</taxon>
        <taxon>Ostreida</taxon>
        <taxon>Ostreoidea</taxon>
        <taxon>Ostreidae</taxon>
        <taxon>Magallana</taxon>
    </lineage>
</organism>
<dbReference type="InterPro" id="IPR000276">
    <property type="entry name" value="GPCR_Rhodpsn"/>
</dbReference>
<dbReference type="PRINTS" id="PR01012">
    <property type="entry name" value="NRPEPTIDEYR"/>
</dbReference>
<evidence type="ECO:0000256" key="9">
    <source>
        <dbReference type="RuleBase" id="RU000688"/>
    </source>
</evidence>
<feature type="transmembrane region" description="Helical" evidence="10">
    <location>
        <begin position="64"/>
        <end position="86"/>
    </location>
</feature>
<dbReference type="FunFam" id="1.20.1070.10:FF:000291">
    <property type="entry name" value="Predicted protein"/>
    <property type="match status" value="1"/>
</dbReference>
<feature type="transmembrane region" description="Helical" evidence="10">
    <location>
        <begin position="138"/>
        <end position="165"/>
    </location>
</feature>
<evidence type="ECO:0000256" key="5">
    <source>
        <dbReference type="ARBA" id="ARBA00023040"/>
    </source>
</evidence>
<keyword evidence="4 10" id="KW-1133">Transmembrane helix</keyword>
<dbReference type="PRINTS" id="PR00237">
    <property type="entry name" value="GPCRRHODOPSN"/>
</dbReference>
<dbReference type="PANTHER" id="PTHR45695">
    <property type="entry name" value="LEUCOKININ RECEPTOR-RELATED"/>
    <property type="match status" value="1"/>
</dbReference>
<dbReference type="InterPro" id="IPR017452">
    <property type="entry name" value="GPCR_Rhodpsn_7TM"/>
</dbReference>
<evidence type="ECO:0000256" key="1">
    <source>
        <dbReference type="ARBA" id="ARBA00004141"/>
    </source>
</evidence>
<dbReference type="SMART" id="SM01381">
    <property type="entry name" value="7TM_GPCR_Srsx"/>
    <property type="match status" value="1"/>
</dbReference>
<evidence type="ECO:0000256" key="2">
    <source>
        <dbReference type="ARBA" id="ARBA00010663"/>
    </source>
</evidence>
<dbReference type="GO" id="GO:0005886">
    <property type="term" value="C:plasma membrane"/>
    <property type="evidence" value="ECO:0007669"/>
    <property type="project" value="TreeGrafter"/>
</dbReference>
<dbReference type="OMA" id="LCVHWLA"/>
<evidence type="ECO:0000256" key="3">
    <source>
        <dbReference type="ARBA" id="ARBA00022692"/>
    </source>
</evidence>
<proteinExistence type="inferred from homology"/>
<keyword evidence="7 9" id="KW-0675">Receptor</keyword>
<dbReference type="EnsemblMetazoa" id="G2781.1">
    <property type="protein sequence ID" value="G2781.1:cds"/>
    <property type="gene ID" value="G2781"/>
</dbReference>
<evidence type="ECO:0000256" key="10">
    <source>
        <dbReference type="SAM" id="Phobius"/>
    </source>
</evidence>
<evidence type="ECO:0000256" key="7">
    <source>
        <dbReference type="ARBA" id="ARBA00023170"/>
    </source>
</evidence>
<dbReference type="Proteomes" id="UP000005408">
    <property type="component" value="Unassembled WGS sequence"/>
</dbReference>
<evidence type="ECO:0000256" key="8">
    <source>
        <dbReference type="ARBA" id="ARBA00023224"/>
    </source>
</evidence>